<proteinExistence type="predicted"/>
<protein>
    <submittedName>
        <fullName evidence="1">Uncharacterized protein</fullName>
    </submittedName>
</protein>
<organism evidence="1">
    <name type="scientific">Rhizophora mucronata</name>
    <name type="common">Asiatic mangrove</name>
    <dbReference type="NCBI Taxonomy" id="61149"/>
    <lineage>
        <taxon>Eukaryota</taxon>
        <taxon>Viridiplantae</taxon>
        <taxon>Streptophyta</taxon>
        <taxon>Embryophyta</taxon>
        <taxon>Tracheophyta</taxon>
        <taxon>Spermatophyta</taxon>
        <taxon>Magnoliopsida</taxon>
        <taxon>eudicotyledons</taxon>
        <taxon>Gunneridae</taxon>
        <taxon>Pentapetalae</taxon>
        <taxon>rosids</taxon>
        <taxon>fabids</taxon>
        <taxon>Malpighiales</taxon>
        <taxon>Rhizophoraceae</taxon>
        <taxon>Rhizophora</taxon>
    </lineage>
</organism>
<reference evidence="1" key="1">
    <citation type="submission" date="2018-02" db="EMBL/GenBank/DDBJ databases">
        <title>Rhizophora mucronata_Transcriptome.</title>
        <authorList>
            <person name="Meera S.P."/>
            <person name="Sreeshan A."/>
            <person name="Augustine A."/>
        </authorList>
    </citation>
    <scope>NUCLEOTIDE SEQUENCE</scope>
    <source>
        <tissue evidence="1">Leaf</tissue>
    </source>
</reference>
<dbReference type="EMBL" id="GGEC01064843">
    <property type="protein sequence ID" value="MBX45327.1"/>
    <property type="molecule type" value="Transcribed_RNA"/>
</dbReference>
<dbReference type="AlphaFoldDB" id="A0A2P2NS35"/>
<name>A0A2P2NS35_RHIMU</name>
<sequence>MGEQVVQKGFNNIRQVMIPKMWEICKKKTRRA</sequence>
<evidence type="ECO:0000313" key="1">
    <source>
        <dbReference type="EMBL" id="MBX45327.1"/>
    </source>
</evidence>
<accession>A0A2P2NS35</accession>